<organism evidence="2 3">
    <name type="scientific">Dactylonectria estremocensis</name>
    <dbReference type="NCBI Taxonomy" id="1079267"/>
    <lineage>
        <taxon>Eukaryota</taxon>
        <taxon>Fungi</taxon>
        <taxon>Dikarya</taxon>
        <taxon>Ascomycota</taxon>
        <taxon>Pezizomycotina</taxon>
        <taxon>Sordariomycetes</taxon>
        <taxon>Hypocreomycetidae</taxon>
        <taxon>Hypocreales</taxon>
        <taxon>Nectriaceae</taxon>
        <taxon>Dactylonectria</taxon>
    </lineage>
</organism>
<sequence>MALGIGSDGYMATEILGIFGPDDVNDESDEDGSDCVPTIDMWAVGEMTHRLVTNKVSFKTSRKRLKYVTKAKSFSIEELKNANASSECISFVQNAMMVLARTRLTSK</sequence>
<evidence type="ECO:0000313" key="3">
    <source>
        <dbReference type="Proteomes" id="UP000717696"/>
    </source>
</evidence>
<evidence type="ECO:0000259" key="1">
    <source>
        <dbReference type="PROSITE" id="PS50011"/>
    </source>
</evidence>
<evidence type="ECO:0000313" key="2">
    <source>
        <dbReference type="EMBL" id="KAH7145964.1"/>
    </source>
</evidence>
<dbReference type="PROSITE" id="PS50011">
    <property type="entry name" value="PROTEIN_KINASE_DOM"/>
    <property type="match status" value="1"/>
</dbReference>
<name>A0A9P9EUQ2_9HYPO</name>
<dbReference type="GO" id="GO:0005524">
    <property type="term" value="F:ATP binding"/>
    <property type="evidence" value="ECO:0007669"/>
    <property type="project" value="InterPro"/>
</dbReference>
<dbReference type="OrthoDB" id="10252171at2759"/>
<protein>
    <recommendedName>
        <fullName evidence="1">Protein kinase domain-containing protein</fullName>
    </recommendedName>
</protein>
<feature type="domain" description="Protein kinase" evidence="1">
    <location>
        <begin position="1"/>
        <end position="107"/>
    </location>
</feature>
<dbReference type="InterPro" id="IPR011009">
    <property type="entry name" value="Kinase-like_dom_sf"/>
</dbReference>
<dbReference type="Proteomes" id="UP000717696">
    <property type="component" value="Unassembled WGS sequence"/>
</dbReference>
<dbReference type="AlphaFoldDB" id="A0A9P9EUQ2"/>
<keyword evidence="3" id="KW-1185">Reference proteome</keyword>
<accession>A0A9P9EUQ2</accession>
<proteinExistence type="predicted"/>
<reference evidence="2" key="1">
    <citation type="journal article" date="2021" name="Nat. Commun.">
        <title>Genetic determinants of endophytism in the Arabidopsis root mycobiome.</title>
        <authorList>
            <person name="Mesny F."/>
            <person name="Miyauchi S."/>
            <person name="Thiergart T."/>
            <person name="Pickel B."/>
            <person name="Atanasova L."/>
            <person name="Karlsson M."/>
            <person name="Huettel B."/>
            <person name="Barry K.W."/>
            <person name="Haridas S."/>
            <person name="Chen C."/>
            <person name="Bauer D."/>
            <person name="Andreopoulos W."/>
            <person name="Pangilinan J."/>
            <person name="LaButti K."/>
            <person name="Riley R."/>
            <person name="Lipzen A."/>
            <person name="Clum A."/>
            <person name="Drula E."/>
            <person name="Henrissat B."/>
            <person name="Kohler A."/>
            <person name="Grigoriev I.V."/>
            <person name="Martin F.M."/>
            <person name="Hacquard S."/>
        </authorList>
    </citation>
    <scope>NUCLEOTIDE SEQUENCE</scope>
    <source>
        <strain evidence="2">MPI-CAGE-AT-0021</strain>
    </source>
</reference>
<dbReference type="EMBL" id="JAGMUU010000009">
    <property type="protein sequence ID" value="KAH7145964.1"/>
    <property type="molecule type" value="Genomic_DNA"/>
</dbReference>
<dbReference type="Gene3D" id="1.10.510.10">
    <property type="entry name" value="Transferase(Phosphotransferase) domain 1"/>
    <property type="match status" value="1"/>
</dbReference>
<comment type="caution">
    <text evidence="2">The sequence shown here is derived from an EMBL/GenBank/DDBJ whole genome shotgun (WGS) entry which is preliminary data.</text>
</comment>
<dbReference type="SUPFAM" id="SSF56112">
    <property type="entry name" value="Protein kinase-like (PK-like)"/>
    <property type="match status" value="1"/>
</dbReference>
<dbReference type="GO" id="GO:0004672">
    <property type="term" value="F:protein kinase activity"/>
    <property type="evidence" value="ECO:0007669"/>
    <property type="project" value="InterPro"/>
</dbReference>
<dbReference type="InterPro" id="IPR000719">
    <property type="entry name" value="Prot_kinase_dom"/>
</dbReference>
<gene>
    <name evidence="2" type="ORF">B0J13DRAFT_525479</name>
</gene>